<gene>
    <name evidence="5" type="ORF">BWD10_03900</name>
</gene>
<dbReference type="InterPro" id="IPR001677">
    <property type="entry name" value="TbpB_B_D"/>
</dbReference>
<feature type="chain" id="PRO_5045540098" description="Transferrin-binding protein B C-lobe/N-lobe beta-barrel domain-containing protein" evidence="3">
    <location>
        <begin position="18"/>
        <end position="592"/>
    </location>
</feature>
<dbReference type="Pfam" id="PF01298">
    <property type="entry name" value="TbpB_B_D"/>
    <property type="match status" value="1"/>
</dbReference>
<evidence type="ECO:0000256" key="2">
    <source>
        <dbReference type="SAM" id="MobiDB-lite"/>
    </source>
</evidence>
<comment type="subcellular location">
    <subcellularLocation>
        <location evidence="1">Cell outer membrane</location>
    </subcellularLocation>
</comment>
<protein>
    <recommendedName>
        <fullName evidence="4">Transferrin-binding protein B C-lobe/N-lobe beta-barrel domain-containing protein</fullName>
    </recommendedName>
</protein>
<feature type="region of interest" description="Disordered" evidence="2">
    <location>
        <begin position="97"/>
        <end position="150"/>
    </location>
</feature>
<dbReference type="InterPro" id="IPR011250">
    <property type="entry name" value="OMP/PagP_B-barrel"/>
</dbReference>
<organism evidence="5 6">
    <name type="scientific">Neisseria zoodegmatis</name>
    <dbReference type="NCBI Taxonomy" id="326523"/>
    <lineage>
        <taxon>Bacteria</taxon>
        <taxon>Pseudomonadati</taxon>
        <taxon>Pseudomonadota</taxon>
        <taxon>Betaproteobacteria</taxon>
        <taxon>Neisseriales</taxon>
        <taxon>Neisseriaceae</taxon>
        <taxon>Neisseria</taxon>
    </lineage>
</organism>
<name>A0ABX3WH25_9NEIS</name>
<evidence type="ECO:0000313" key="6">
    <source>
        <dbReference type="Proteomes" id="UP000193466"/>
    </source>
</evidence>
<dbReference type="PROSITE" id="PS51257">
    <property type="entry name" value="PROKAR_LIPOPROTEIN"/>
    <property type="match status" value="1"/>
</dbReference>
<dbReference type="SUPFAM" id="SSF56925">
    <property type="entry name" value="OMPA-like"/>
    <property type="match status" value="1"/>
</dbReference>
<dbReference type="Gene3D" id="2.40.160.90">
    <property type="match status" value="1"/>
</dbReference>
<keyword evidence="6" id="KW-1185">Reference proteome</keyword>
<proteinExistence type="predicted"/>
<dbReference type="Proteomes" id="UP000193466">
    <property type="component" value="Unassembled WGS sequence"/>
</dbReference>
<feature type="compositionally biased region" description="Low complexity" evidence="2">
    <location>
        <begin position="97"/>
        <end position="118"/>
    </location>
</feature>
<keyword evidence="3" id="KW-0732">Signal</keyword>
<evidence type="ECO:0000256" key="1">
    <source>
        <dbReference type="ARBA" id="ARBA00004442"/>
    </source>
</evidence>
<reference evidence="5 6" key="1">
    <citation type="submission" date="2017-01" db="EMBL/GenBank/DDBJ databases">
        <authorList>
            <person name="Wolfgang W.J."/>
            <person name="Cole J."/>
            <person name="Wroblewski D."/>
            <person name="Mcginnis J."/>
            <person name="Musser K.A."/>
        </authorList>
    </citation>
    <scope>NUCLEOTIDE SEQUENCE [LARGE SCALE GENOMIC DNA]</scope>
    <source>
        <strain evidence="5 6">DSM 21643</strain>
    </source>
</reference>
<evidence type="ECO:0000313" key="5">
    <source>
        <dbReference type="EMBL" id="OSI10611.1"/>
    </source>
</evidence>
<feature type="compositionally biased region" description="Polar residues" evidence="2">
    <location>
        <begin position="140"/>
        <end position="150"/>
    </location>
</feature>
<evidence type="ECO:0000256" key="3">
    <source>
        <dbReference type="SAM" id="SignalP"/>
    </source>
</evidence>
<accession>A0ABX3WH25</accession>
<sequence length="592" mass="64042">MPVKHIALTVLCSAVLAACGGGGSPETKLVDNAVAARKVIELIEALDTVEKIDAGDEASIKAAQKAFNNLSNDQKALVSKTSIEKLEAALKALAGLSGNSSNPDAPQTDNANPNANNNSAEIKDDKSLAPLNKPAPVHTSFISSSGAQQHNPHLQLRQVDGKPAFVDNQIGLIRNLDLKKNDTVVLDGAVLTNSAEDNPAIQVNYLTPESSITKYTSAGSTKENISPLFGKEHGIYSEVKTSLDDEIKSQYDEMKKAWEIIKDDKADPKAVAEAKKKVQEALPLYAEDFDYNDFVEIARNHQEAFTEEGMKEMVDNIDADLLKNYHSAAKIAEAWQKIRKGDEKGWETLKQFEPKFTSKLLWRVALDANSNNAIDGMEGSTPKTADVMHGIAYVHKDKNKLAFDKEFDGVYVIKFINGVRVTLHDPAAAGWTEQTFAHYVDLNNLVNHGYQSLGNETPIASVPTEGTATYRGLTTSYLTETGKPACQLTANVVAVADFAKKGLSFKTTNPTFHILENGVRVSTPVAGYEMSGSASWQANSNSFKGQVATKEHGFKGNLNGKFYGSQVDEIGGTYGLSNATQQLIGGYGAKRQ</sequence>
<evidence type="ECO:0000259" key="4">
    <source>
        <dbReference type="Pfam" id="PF01298"/>
    </source>
</evidence>
<comment type="caution">
    <text evidence="5">The sequence shown here is derived from an EMBL/GenBank/DDBJ whole genome shotgun (WGS) entry which is preliminary data.</text>
</comment>
<feature type="signal peptide" evidence="3">
    <location>
        <begin position="1"/>
        <end position="17"/>
    </location>
</feature>
<feature type="domain" description="Transferrin-binding protein B C-lobe/N-lobe beta-barrel" evidence="4">
    <location>
        <begin position="462"/>
        <end position="591"/>
    </location>
</feature>
<dbReference type="EMBL" id="MTBM01000004">
    <property type="protein sequence ID" value="OSI10611.1"/>
    <property type="molecule type" value="Genomic_DNA"/>
</dbReference>